<organism evidence="2 3">
    <name type="scientific">Sphaeroforma arctica JP610</name>
    <dbReference type="NCBI Taxonomy" id="667725"/>
    <lineage>
        <taxon>Eukaryota</taxon>
        <taxon>Ichthyosporea</taxon>
        <taxon>Ichthyophonida</taxon>
        <taxon>Sphaeroforma</taxon>
    </lineage>
</organism>
<gene>
    <name evidence="2" type="ORF">SARC_06692</name>
</gene>
<dbReference type="GeneID" id="25907196"/>
<accession>A0A0L0FVT5</accession>
<proteinExistence type="predicted"/>
<dbReference type="EMBL" id="KQ242085">
    <property type="protein sequence ID" value="KNC80960.1"/>
    <property type="molecule type" value="Genomic_DNA"/>
</dbReference>
<dbReference type="AlphaFoldDB" id="A0A0L0FVT5"/>
<dbReference type="Proteomes" id="UP000054560">
    <property type="component" value="Unassembled WGS sequence"/>
</dbReference>
<feature type="compositionally biased region" description="Basic and acidic residues" evidence="1">
    <location>
        <begin position="28"/>
        <end position="37"/>
    </location>
</feature>
<feature type="compositionally biased region" description="Acidic residues" evidence="1">
    <location>
        <begin position="46"/>
        <end position="57"/>
    </location>
</feature>
<name>A0A0L0FVT5_9EUKA</name>
<dbReference type="RefSeq" id="XP_014154862.1">
    <property type="nucleotide sequence ID" value="XM_014299387.1"/>
</dbReference>
<feature type="region of interest" description="Disordered" evidence="1">
    <location>
        <begin position="20"/>
        <end position="69"/>
    </location>
</feature>
<evidence type="ECO:0000313" key="2">
    <source>
        <dbReference type="EMBL" id="KNC80960.1"/>
    </source>
</evidence>
<protein>
    <submittedName>
        <fullName evidence="2">Uncharacterized protein</fullName>
    </submittedName>
</protein>
<evidence type="ECO:0000313" key="3">
    <source>
        <dbReference type="Proteomes" id="UP000054560"/>
    </source>
</evidence>
<keyword evidence="3" id="KW-1185">Reference proteome</keyword>
<evidence type="ECO:0000256" key="1">
    <source>
        <dbReference type="SAM" id="MobiDB-lite"/>
    </source>
</evidence>
<reference evidence="2 3" key="1">
    <citation type="submission" date="2011-02" db="EMBL/GenBank/DDBJ databases">
        <title>The Genome Sequence of Sphaeroforma arctica JP610.</title>
        <authorList>
            <consortium name="The Broad Institute Genome Sequencing Platform"/>
            <person name="Russ C."/>
            <person name="Cuomo C."/>
            <person name="Young S.K."/>
            <person name="Zeng Q."/>
            <person name="Gargeya S."/>
            <person name="Alvarado L."/>
            <person name="Berlin A."/>
            <person name="Chapman S.B."/>
            <person name="Chen Z."/>
            <person name="Freedman E."/>
            <person name="Gellesch M."/>
            <person name="Goldberg J."/>
            <person name="Griggs A."/>
            <person name="Gujja S."/>
            <person name="Heilman E."/>
            <person name="Heiman D."/>
            <person name="Howarth C."/>
            <person name="Mehta T."/>
            <person name="Neiman D."/>
            <person name="Pearson M."/>
            <person name="Roberts A."/>
            <person name="Saif S."/>
            <person name="Shea T."/>
            <person name="Shenoy N."/>
            <person name="Sisk P."/>
            <person name="Stolte C."/>
            <person name="Sykes S."/>
            <person name="White J."/>
            <person name="Yandava C."/>
            <person name="Burger G."/>
            <person name="Gray M.W."/>
            <person name="Holland P.W.H."/>
            <person name="King N."/>
            <person name="Lang F.B.F."/>
            <person name="Roger A.J."/>
            <person name="Ruiz-Trillo I."/>
            <person name="Haas B."/>
            <person name="Nusbaum C."/>
            <person name="Birren B."/>
        </authorList>
    </citation>
    <scope>NUCLEOTIDE SEQUENCE [LARGE SCALE GENOMIC DNA]</scope>
    <source>
        <strain evidence="2 3">JP610</strain>
    </source>
</reference>
<sequence length="124" mass="14184">MRMLMIWEFVNEIVHTDSEDNIDWDLSSDNKHNKDIEGNSNSDGGDGNDSDEAEDNIPDERGLPKLVPWDRPINREHEYDHTPENIVNGCIGEEELHPHRKFPKLCSGKVVLRYSCCQNGSCSM</sequence>